<feature type="region of interest" description="Disordered" evidence="2">
    <location>
        <begin position="1"/>
        <end position="38"/>
    </location>
</feature>
<keyword evidence="5" id="KW-1185">Reference proteome</keyword>
<dbReference type="STRING" id="1429867.A0A0G4NU67"/>
<dbReference type="Gene3D" id="3.40.50.800">
    <property type="entry name" value="Anticodon-binding domain"/>
    <property type="match status" value="1"/>
</dbReference>
<dbReference type="AlphaFoldDB" id="A0A0G4NU67"/>
<feature type="region of interest" description="Disordered" evidence="2">
    <location>
        <begin position="183"/>
        <end position="230"/>
    </location>
</feature>
<dbReference type="InterPro" id="IPR052600">
    <property type="entry name" value="Nuc_rcpt_coact/corep"/>
</dbReference>
<sequence length="859" mass="94419">MTPSPPDEALHFRGKTLTPESPRPLHIPEPSNIPVLENQMDPIFNDTSTYERSVYKQVPQTHDGWLHGGLKDGEGPRQTQDAGSFHGAQPNRAMQNEMIASAYYPPNPASGSENAGHPSSGFFHPDSTYSHAAPAAPVPQGFATGNEVDHAYDPEQSRMPDRLIDEKESVGHSAGGVNFQQLLDNLSQPNPGATIPAVPSADNSSIHQAPAGESLKSQGVPAHPQAQSHDSIQARYTPNGEVTYHQLPSAHDAAATVSPAYSAQPSNIQPQNQSQPFSSASGGASAVNNPLPPIGTFPQTPSTGAESQGSLQETSVASKKGRVDKQGRPIKLSDDDTPWGPEVQKKYDEFLHDERIYVTEGLWDRFPMGSRLFVGNLPTERVTKRDMFHIFHKYGKLAQISIKQAYGFIQFLEASSCHAALGVEQGAVVRGRKIHLEISKPQRSTRPAQAPETSRAPPPRRSRSPEFSRAGPVRTNARAPVDRYDRSKPYEPSRLPFSDFRDEPSHRSRRDDYRPPRSPSPRPFRGSRDGYRSRDRTPERFDRRERRRSRSPRSPRSPYSRDRRYRSISPRPRGIYEGEADLPVPRRAQRDVPEVQILVLEELDRNFVLHVENAFRNRGLRVDVLVLGPRIPLGAAVHRQFIEGVLAVVRLSRPNQVSRKIPLQLFDRTAGLDNVRFLDYPELEPNMSAELLSHQSQAMQRGAAPTAFAPNPGFIVPPAQPMPVPPPGLPALSNPPNIANLIGSLDGPSLSTLLSALQRPPHSQPVSATQSPFSSPNPPPADLASLLTNAHRPPPMQTTQQQPLPHPPFNLQPVNAPVITDPTLLSLLAKGLGGQPQQGQGPVGPQVQNLMQHLAKWKQ</sequence>
<evidence type="ECO:0000313" key="4">
    <source>
        <dbReference type="EMBL" id="CRL17605.1"/>
    </source>
</evidence>
<accession>A0A0G4NU67</accession>
<feature type="region of interest" description="Disordered" evidence="2">
    <location>
        <begin position="253"/>
        <end position="339"/>
    </location>
</feature>
<feature type="compositionally biased region" description="Polar residues" evidence="2">
    <location>
        <begin position="764"/>
        <end position="774"/>
    </location>
</feature>
<feature type="region of interest" description="Disordered" evidence="2">
    <location>
        <begin position="63"/>
        <end position="89"/>
    </location>
</feature>
<dbReference type="InterPro" id="IPR012677">
    <property type="entry name" value="Nucleotide-bd_a/b_plait_sf"/>
</dbReference>
<dbReference type="PANTHER" id="PTHR23295:SF6">
    <property type="entry name" value="NEOSIN, ISOFORM A"/>
    <property type="match status" value="1"/>
</dbReference>
<feature type="compositionally biased region" description="Basic and acidic residues" evidence="2">
    <location>
        <begin position="321"/>
        <end position="334"/>
    </location>
</feature>
<dbReference type="SUPFAM" id="SSF52954">
    <property type="entry name" value="Class II aaRS ABD-related"/>
    <property type="match status" value="1"/>
</dbReference>
<feature type="compositionally biased region" description="Basic and acidic residues" evidence="2">
    <location>
        <begin position="499"/>
        <end position="515"/>
    </location>
</feature>
<dbReference type="Proteomes" id="UP000053732">
    <property type="component" value="Unassembled WGS sequence"/>
</dbReference>
<evidence type="ECO:0000256" key="2">
    <source>
        <dbReference type="SAM" id="MobiDB-lite"/>
    </source>
</evidence>
<dbReference type="InterPro" id="IPR036621">
    <property type="entry name" value="Anticodon-bd_dom_sf"/>
</dbReference>
<gene>
    <name evidence="4" type="ORF">PCAMFM013_S001g000565</name>
</gene>
<keyword evidence="1" id="KW-0694">RNA-binding</keyword>
<evidence type="ECO:0000256" key="1">
    <source>
        <dbReference type="PROSITE-ProRule" id="PRU00176"/>
    </source>
</evidence>
<dbReference type="GO" id="GO:0003723">
    <property type="term" value="F:RNA binding"/>
    <property type="evidence" value="ECO:0007669"/>
    <property type="project" value="UniProtKB-UniRule"/>
</dbReference>
<name>A0A0G4NU67_PENC3</name>
<dbReference type="InterPro" id="IPR035979">
    <property type="entry name" value="RBD_domain_sf"/>
</dbReference>
<feature type="compositionally biased region" description="Polar residues" evidence="2">
    <location>
        <begin position="297"/>
        <end position="317"/>
    </location>
</feature>
<dbReference type="Pfam" id="PF00076">
    <property type="entry name" value="RRM_1"/>
    <property type="match status" value="1"/>
</dbReference>
<dbReference type="PROSITE" id="PS50102">
    <property type="entry name" value="RRM"/>
    <property type="match status" value="1"/>
</dbReference>
<dbReference type="InterPro" id="IPR034167">
    <property type="entry name" value="Nab3_RRM"/>
</dbReference>
<dbReference type="SUPFAM" id="SSF54928">
    <property type="entry name" value="RNA-binding domain, RBD"/>
    <property type="match status" value="1"/>
</dbReference>
<dbReference type="EMBL" id="HG793134">
    <property type="protein sequence ID" value="CRL17605.1"/>
    <property type="molecule type" value="Genomic_DNA"/>
</dbReference>
<dbReference type="InterPro" id="IPR000504">
    <property type="entry name" value="RRM_dom"/>
</dbReference>
<reference evidence="4 5" key="1">
    <citation type="journal article" date="2014" name="Nat. Commun.">
        <title>Multiple recent horizontal transfers of a large genomic region in cheese making fungi.</title>
        <authorList>
            <person name="Cheeseman K."/>
            <person name="Ropars J."/>
            <person name="Renault P."/>
            <person name="Dupont J."/>
            <person name="Gouzy J."/>
            <person name="Branca A."/>
            <person name="Abraham A.L."/>
            <person name="Ceppi M."/>
            <person name="Conseiller E."/>
            <person name="Debuchy R."/>
            <person name="Malagnac F."/>
            <person name="Goarin A."/>
            <person name="Silar P."/>
            <person name="Lacoste S."/>
            <person name="Sallet E."/>
            <person name="Bensimon A."/>
            <person name="Giraud T."/>
            <person name="Brygoo Y."/>
        </authorList>
    </citation>
    <scope>NUCLEOTIDE SEQUENCE [LARGE SCALE GENOMIC DNA]</scope>
    <source>
        <strain evidence="5">FM 013</strain>
    </source>
</reference>
<proteinExistence type="predicted"/>
<feature type="compositionally biased region" description="Basic and acidic residues" evidence="2">
    <location>
        <begin position="526"/>
        <end position="544"/>
    </location>
</feature>
<feature type="compositionally biased region" description="Basic and acidic residues" evidence="2">
    <location>
        <begin position="480"/>
        <end position="491"/>
    </location>
</feature>
<protein>
    <submittedName>
        <fullName evidence="4">Anticodon-binding</fullName>
    </submittedName>
</protein>
<feature type="region of interest" description="Disordered" evidence="2">
    <location>
        <begin position="758"/>
        <end position="805"/>
    </location>
</feature>
<feature type="domain" description="RRM" evidence="3">
    <location>
        <begin position="370"/>
        <end position="441"/>
    </location>
</feature>
<dbReference type="PANTHER" id="PTHR23295">
    <property type="entry name" value="NUCLEAR RECEPTOR COACTIVATOR 5-RELATED"/>
    <property type="match status" value="1"/>
</dbReference>
<evidence type="ECO:0000259" key="3">
    <source>
        <dbReference type="PROSITE" id="PS50102"/>
    </source>
</evidence>
<dbReference type="SMART" id="SM00360">
    <property type="entry name" value="RRM"/>
    <property type="match status" value="1"/>
</dbReference>
<feature type="region of interest" description="Disordered" evidence="2">
    <location>
        <begin position="102"/>
        <end position="153"/>
    </location>
</feature>
<organism evidence="4 5">
    <name type="scientific">Penicillium camemberti (strain FM 013)</name>
    <dbReference type="NCBI Taxonomy" id="1429867"/>
    <lineage>
        <taxon>Eukaryota</taxon>
        <taxon>Fungi</taxon>
        <taxon>Dikarya</taxon>
        <taxon>Ascomycota</taxon>
        <taxon>Pezizomycotina</taxon>
        <taxon>Eurotiomycetes</taxon>
        <taxon>Eurotiomycetidae</taxon>
        <taxon>Eurotiales</taxon>
        <taxon>Aspergillaceae</taxon>
        <taxon>Penicillium</taxon>
    </lineage>
</organism>
<feature type="compositionally biased region" description="Low complexity" evidence="2">
    <location>
        <begin position="262"/>
        <end position="286"/>
    </location>
</feature>
<dbReference type="CDD" id="cd12342">
    <property type="entry name" value="RRM_Nab3p"/>
    <property type="match status" value="1"/>
</dbReference>
<dbReference type="Gene3D" id="3.30.70.330">
    <property type="match status" value="1"/>
</dbReference>
<evidence type="ECO:0000313" key="5">
    <source>
        <dbReference type="Proteomes" id="UP000053732"/>
    </source>
</evidence>
<feature type="region of interest" description="Disordered" evidence="2">
    <location>
        <begin position="436"/>
        <end position="582"/>
    </location>
</feature>